<evidence type="ECO:0000313" key="6">
    <source>
        <dbReference type="Proteomes" id="UP001183817"/>
    </source>
</evidence>
<sequence>MSALFGAPVLNPQEANSRIHLSAMIESAEGLENLDAILGTPGINSIFVGPVDLAMSLETDVDSLLAAKESPLGYIAKACHDRHIEVGAFAGSSVRASAFEALGYDWVATDTDMGLLKAGAAQALDG</sequence>
<feature type="domain" description="HpcH/HpaI aldolase/citrate lyase" evidence="4">
    <location>
        <begin position="15"/>
        <end position="63"/>
    </location>
</feature>
<gene>
    <name evidence="5" type="ORF">J2S64_001102</name>
</gene>
<dbReference type="SUPFAM" id="SSF51621">
    <property type="entry name" value="Phosphoenolpyruvate/pyruvate domain"/>
    <property type="match status" value="1"/>
</dbReference>
<evidence type="ECO:0000256" key="3">
    <source>
        <dbReference type="ARBA" id="ARBA00023239"/>
    </source>
</evidence>
<keyword evidence="3" id="KW-0456">Lyase</keyword>
<dbReference type="InterPro" id="IPR050251">
    <property type="entry name" value="HpcH-HpaI_aldolase"/>
</dbReference>
<dbReference type="InterPro" id="IPR015813">
    <property type="entry name" value="Pyrv/PenolPyrv_kinase-like_dom"/>
</dbReference>
<accession>A0ABU2BGH8</accession>
<protein>
    <submittedName>
        <fullName evidence="5">2-keto-3-deoxy-L-rhamnonate aldolase RhmA</fullName>
    </submittedName>
</protein>
<dbReference type="Pfam" id="PF03328">
    <property type="entry name" value="HpcH_HpaI"/>
    <property type="match status" value="1"/>
</dbReference>
<comment type="similarity">
    <text evidence="1">Belongs to the HpcH/HpaI aldolase family.</text>
</comment>
<dbReference type="InterPro" id="IPR005000">
    <property type="entry name" value="Aldolase/citrate-lyase_domain"/>
</dbReference>
<reference evidence="5 6" key="1">
    <citation type="submission" date="2023-07" db="EMBL/GenBank/DDBJ databases">
        <title>Sequencing the genomes of 1000 actinobacteria strains.</title>
        <authorList>
            <person name="Klenk H.-P."/>
        </authorList>
    </citation>
    <scope>NUCLEOTIDE SEQUENCE [LARGE SCALE GENOMIC DNA]</scope>
    <source>
        <strain evidence="5 6">DSM 20167</strain>
    </source>
</reference>
<evidence type="ECO:0000256" key="2">
    <source>
        <dbReference type="ARBA" id="ARBA00022723"/>
    </source>
</evidence>
<dbReference type="PANTHER" id="PTHR30502">
    <property type="entry name" value="2-KETO-3-DEOXY-L-RHAMNONATE ALDOLASE"/>
    <property type="match status" value="1"/>
</dbReference>
<dbReference type="Gene3D" id="3.20.20.60">
    <property type="entry name" value="Phosphoenolpyruvate-binding domains"/>
    <property type="match status" value="1"/>
</dbReference>
<organism evidence="5 6">
    <name type="scientific">Paeniglutamicibacter sulfureus</name>
    <dbReference type="NCBI Taxonomy" id="43666"/>
    <lineage>
        <taxon>Bacteria</taxon>
        <taxon>Bacillati</taxon>
        <taxon>Actinomycetota</taxon>
        <taxon>Actinomycetes</taxon>
        <taxon>Micrococcales</taxon>
        <taxon>Micrococcaceae</taxon>
        <taxon>Paeniglutamicibacter</taxon>
    </lineage>
</organism>
<evidence type="ECO:0000256" key="1">
    <source>
        <dbReference type="ARBA" id="ARBA00005568"/>
    </source>
</evidence>
<evidence type="ECO:0000313" key="5">
    <source>
        <dbReference type="EMBL" id="MDR7357411.1"/>
    </source>
</evidence>
<keyword evidence="2" id="KW-0479">Metal-binding</keyword>
<dbReference type="InterPro" id="IPR040442">
    <property type="entry name" value="Pyrv_kinase-like_dom_sf"/>
</dbReference>
<dbReference type="Proteomes" id="UP001183817">
    <property type="component" value="Unassembled WGS sequence"/>
</dbReference>
<proteinExistence type="inferred from homology"/>
<evidence type="ECO:0000259" key="4">
    <source>
        <dbReference type="Pfam" id="PF03328"/>
    </source>
</evidence>
<keyword evidence="6" id="KW-1185">Reference proteome</keyword>
<dbReference type="EMBL" id="JAVDYI010000001">
    <property type="protein sequence ID" value="MDR7357411.1"/>
    <property type="molecule type" value="Genomic_DNA"/>
</dbReference>
<dbReference type="PANTHER" id="PTHR30502:SF0">
    <property type="entry name" value="PHOSPHOENOLPYRUVATE CARBOXYLASE FAMILY PROTEIN"/>
    <property type="match status" value="1"/>
</dbReference>
<comment type="caution">
    <text evidence="5">The sequence shown here is derived from an EMBL/GenBank/DDBJ whole genome shotgun (WGS) entry which is preliminary data.</text>
</comment>
<name>A0ABU2BGH8_9MICC</name>